<dbReference type="Pfam" id="PF13649">
    <property type="entry name" value="Methyltransf_25"/>
    <property type="match status" value="1"/>
</dbReference>
<dbReference type="EMBL" id="CP132942">
    <property type="protein sequence ID" value="XCB34253.1"/>
    <property type="molecule type" value="Genomic_DNA"/>
</dbReference>
<keyword evidence="2 4" id="KW-0808">Transferase</keyword>
<dbReference type="GO" id="GO:0008168">
    <property type="term" value="F:methyltransferase activity"/>
    <property type="evidence" value="ECO:0007669"/>
    <property type="project" value="UniProtKB-KW"/>
</dbReference>
<keyword evidence="1 4" id="KW-0489">Methyltransferase</keyword>
<evidence type="ECO:0000256" key="1">
    <source>
        <dbReference type="ARBA" id="ARBA00022603"/>
    </source>
</evidence>
<dbReference type="Gene3D" id="3.40.50.150">
    <property type="entry name" value="Vaccinia Virus protein VP39"/>
    <property type="match status" value="1"/>
</dbReference>
<dbReference type="RefSeq" id="WP_353065217.1">
    <property type="nucleotide sequence ID" value="NZ_CP132942.1"/>
</dbReference>
<evidence type="ECO:0000313" key="4">
    <source>
        <dbReference type="EMBL" id="XCB34253.1"/>
    </source>
</evidence>
<dbReference type="PANTHER" id="PTHR43861:SF1">
    <property type="entry name" value="TRANS-ACONITATE 2-METHYLTRANSFERASE"/>
    <property type="match status" value="1"/>
</dbReference>
<dbReference type="PANTHER" id="PTHR43861">
    <property type="entry name" value="TRANS-ACONITATE 2-METHYLTRANSFERASE-RELATED"/>
    <property type="match status" value="1"/>
</dbReference>
<dbReference type="InterPro" id="IPR029063">
    <property type="entry name" value="SAM-dependent_MTases_sf"/>
</dbReference>
<protein>
    <submittedName>
        <fullName evidence="4">Class I SAM-dependent methyltransferase</fullName>
        <ecNumber evidence="4">2.1.1.-</ecNumber>
    </submittedName>
</protein>
<dbReference type="EC" id="2.1.1.-" evidence="4"/>
<evidence type="ECO:0000256" key="2">
    <source>
        <dbReference type="ARBA" id="ARBA00022679"/>
    </source>
</evidence>
<dbReference type="SUPFAM" id="SSF53335">
    <property type="entry name" value="S-adenosyl-L-methionine-dependent methyltransferases"/>
    <property type="match status" value="1"/>
</dbReference>
<organism evidence="4">
    <name type="scientific">Tunturiibacter psychrotolerans</name>
    <dbReference type="NCBI Taxonomy" id="3069686"/>
    <lineage>
        <taxon>Bacteria</taxon>
        <taxon>Pseudomonadati</taxon>
        <taxon>Acidobacteriota</taxon>
        <taxon>Terriglobia</taxon>
        <taxon>Terriglobales</taxon>
        <taxon>Acidobacteriaceae</taxon>
        <taxon>Tunturiibacter</taxon>
    </lineage>
</organism>
<proteinExistence type="predicted"/>
<dbReference type="KEGG" id="tpsc:RBB77_04990"/>
<dbReference type="AlphaFoldDB" id="A0AAU7ZTD0"/>
<dbReference type="InterPro" id="IPR041698">
    <property type="entry name" value="Methyltransf_25"/>
</dbReference>
<reference evidence="4" key="2">
    <citation type="journal article" date="2024" name="Environ. Microbiol.">
        <title>Genome analysis and description of Tunturibacter gen. nov. expands the diversity of Terriglobia in tundra soils.</title>
        <authorList>
            <person name="Messyasz A."/>
            <person name="Mannisto M.K."/>
            <person name="Kerkhof L.J."/>
            <person name="Haggblom M.M."/>
        </authorList>
    </citation>
    <scope>NUCLEOTIDE SEQUENCE</scope>
    <source>
        <strain evidence="4">X5P6</strain>
    </source>
</reference>
<name>A0AAU7ZTD0_9BACT</name>
<sequence length="205" mass="23191">MLEDHIIDLYEKHAETWVQARLRERSFPEKSWLDRFCALVPSPANILDCGCGAGEPIATYLTAQGHSITGVDSSEKMVRMFRDRLPNQRALVQDMRKLSLAETFDGILAWDSFFHLNHDDQRRMFPIFRAHAKSGTALMFTSGSSHAEAIGVFQGEPLYHASLDSAEYRNLLEDHGFHVTENVDEDRNCGGRTIWLAQSHQPSTG</sequence>
<evidence type="ECO:0000259" key="3">
    <source>
        <dbReference type="Pfam" id="PF13649"/>
    </source>
</evidence>
<reference evidence="4" key="1">
    <citation type="submission" date="2023-08" db="EMBL/GenBank/DDBJ databases">
        <authorList>
            <person name="Messyasz A."/>
            <person name="Mannisto M.K."/>
            <person name="Kerkhof L.J."/>
            <person name="Haggblom M."/>
        </authorList>
    </citation>
    <scope>NUCLEOTIDE SEQUENCE</scope>
    <source>
        <strain evidence="4">X5P6</strain>
    </source>
</reference>
<dbReference type="CDD" id="cd02440">
    <property type="entry name" value="AdoMet_MTases"/>
    <property type="match status" value="1"/>
</dbReference>
<feature type="domain" description="Methyltransferase" evidence="3">
    <location>
        <begin position="46"/>
        <end position="134"/>
    </location>
</feature>
<accession>A0AAU7ZTD0</accession>
<gene>
    <name evidence="4" type="ORF">RBB77_04990</name>
</gene>
<dbReference type="GO" id="GO:0032259">
    <property type="term" value="P:methylation"/>
    <property type="evidence" value="ECO:0007669"/>
    <property type="project" value="UniProtKB-KW"/>
</dbReference>